<reference evidence="1 2" key="1">
    <citation type="submission" date="2020-08" db="EMBL/GenBank/DDBJ databases">
        <authorList>
            <person name="Liu C."/>
            <person name="Sun Q."/>
        </authorList>
    </citation>
    <scope>NUCLEOTIDE SEQUENCE [LARGE SCALE GENOMIC DNA]</scope>
    <source>
        <strain evidence="1 2">22A2-44</strain>
    </source>
</reference>
<proteinExistence type="predicted"/>
<dbReference type="Proteomes" id="UP000602181">
    <property type="component" value="Unassembled WGS sequence"/>
</dbReference>
<sequence length="52" mass="5744">MNFGKTEKESLPFFLTLAAGNKGKNRLLLLYDIAKLLNADGNPVAFPIPHML</sequence>
<dbReference type="RefSeq" id="WP_186895810.1">
    <property type="nucleotide sequence ID" value="NZ_JACOIH010000003.1"/>
</dbReference>
<dbReference type="EMBL" id="JACOIH010000003">
    <property type="protein sequence ID" value="MBC3938004.1"/>
    <property type="molecule type" value="Genomic_DNA"/>
</dbReference>
<protein>
    <submittedName>
        <fullName evidence="1">Uncharacterized protein</fullName>
    </submittedName>
</protein>
<accession>A0ABR7AC42</accession>
<evidence type="ECO:0000313" key="1">
    <source>
        <dbReference type="EMBL" id="MBC3938004.1"/>
    </source>
</evidence>
<evidence type="ECO:0000313" key="2">
    <source>
        <dbReference type="Proteomes" id="UP000602181"/>
    </source>
</evidence>
<gene>
    <name evidence="1" type="ORF">H8R05_03700</name>
</gene>
<name>A0ABR7AC42_9FIRM</name>
<keyword evidence="2" id="KW-1185">Reference proteome</keyword>
<organism evidence="1 2">
    <name type="scientific">Anaerotruncus massiliensis</name>
    <name type="common">ex Togo et al. 2019</name>
    <dbReference type="NCBI Taxonomy" id="1673720"/>
    <lineage>
        <taxon>Bacteria</taxon>
        <taxon>Bacillati</taxon>
        <taxon>Bacillota</taxon>
        <taxon>Clostridia</taxon>
        <taxon>Eubacteriales</taxon>
        <taxon>Oscillospiraceae</taxon>
        <taxon>Anaerotruncus</taxon>
    </lineage>
</organism>
<comment type="caution">
    <text evidence="1">The sequence shown here is derived from an EMBL/GenBank/DDBJ whole genome shotgun (WGS) entry which is preliminary data.</text>
</comment>